<name>A0AAD9FN87_PAPLA</name>
<comment type="caution">
    <text evidence="2">The sequence shown here is derived from an EMBL/GenBank/DDBJ whole genome shotgun (WGS) entry which is preliminary data.</text>
</comment>
<dbReference type="AlphaFoldDB" id="A0AAD9FN87"/>
<sequence length="595" mass="66911">MTVTLQWHLPFPTPSMVLTTADRRPTISGSRRVPPWPHPYSSSRPPVPHISGTGRMSREKARLGTWRRGRRMRKSMRRVRGMRRVRSMRRRMRRRTRRTASSRRMGGWGIPRAKCRHRASHESILKRQRRWLQLGLACSPRRSNKHSAPGVMNSTRPSRATCLTPARGSRMTSPCHSPPACPAFRLHLVATKPGANLHTPSTRELTPLRSTRVNTNVPVPVGIPETTRATVRPRFHPRLKLPTFLDQTGAALCPSLHPVIKTSQWSRSSLERKRHPCRPVWHPKLTIEWSLPMSNERCSSTAIRCSGASDAGPAASSNEGWLGTPRGCKRTGRYDCRWRNLEANHPRFCHPLSTLSCICPPRLKQTSEPRPVLPILIPRRRTRWPRCSAKRKRIAARVELSHRHLGHHPSMSTRTSTTGGRMSSLHLNPCSRPLLHCPRSRHTCCLAMLVEGYGRQCRLHRLHPSTRRPTARRSSLFASTTTLRRERPGLVVDRYMTRLCRALARSPSPFLFPAMGEPSTWKRGKIIIGQSTAQGLSGDGSVRRKSCGDTKPAPGTWAPWALPFRLARCGGGRRGGGGSVDGGSFDMDDLGVSSR</sequence>
<dbReference type="Proteomes" id="UP001182556">
    <property type="component" value="Unassembled WGS sequence"/>
</dbReference>
<gene>
    <name evidence="2" type="ORF">DB88DRAFT_122740</name>
</gene>
<evidence type="ECO:0000313" key="3">
    <source>
        <dbReference type="Proteomes" id="UP001182556"/>
    </source>
</evidence>
<feature type="region of interest" description="Disordered" evidence="1">
    <location>
        <begin position="532"/>
        <end position="554"/>
    </location>
</feature>
<dbReference type="EMBL" id="JAODAN010000012">
    <property type="protein sequence ID" value="KAK1921073.1"/>
    <property type="molecule type" value="Genomic_DNA"/>
</dbReference>
<evidence type="ECO:0000256" key="1">
    <source>
        <dbReference type="SAM" id="MobiDB-lite"/>
    </source>
</evidence>
<feature type="region of interest" description="Disordered" evidence="1">
    <location>
        <begin position="573"/>
        <end position="595"/>
    </location>
</feature>
<feature type="compositionally biased region" description="Basic residues" evidence="1">
    <location>
        <begin position="65"/>
        <end position="101"/>
    </location>
</feature>
<organism evidence="2 3">
    <name type="scientific">Papiliotrema laurentii</name>
    <name type="common">Cryptococcus laurentii</name>
    <dbReference type="NCBI Taxonomy" id="5418"/>
    <lineage>
        <taxon>Eukaryota</taxon>
        <taxon>Fungi</taxon>
        <taxon>Dikarya</taxon>
        <taxon>Basidiomycota</taxon>
        <taxon>Agaricomycotina</taxon>
        <taxon>Tremellomycetes</taxon>
        <taxon>Tremellales</taxon>
        <taxon>Rhynchogastremaceae</taxon>
        <taxon>Papiliotrema</taxon>
    </lineage>
</organism>
<feature type="region of interest" description="Disordered" evidence="1">
    <location>
        <begin position="27"/>
        <end position="109"/>
    </location>
</feature>
<reference evidence="2" key="1">
    <citation type="submission" date="2023-02" db="EMBL/GenBank/DDBJ databases">
        <title>Identification and recombinant expression of a fungal hydrolase from Papiliotrema laurentii that hydrolyzes apple cutin and clears colloidal polyester polyurethane.</title>
        <authorList>
            <consortium name="DOE Joint Genome Institute"/>
            <person name="Roman V.A."/>
            <person name="Bojanowski C."/>
            <person name="Crable B.R."/>
            <person name="Wagner D.N."/>
            <person name="Hung C.S."/>
            <person name="Nadeau L.J."/>
            <person name="Schratz L."/>
            <person name="Haridas S."/>
            <person name="Pangilinan J."/>
            <person name="Lipzen A."/>
            <person name="Na H."/>
            <person name="Yan M."/>
            <person name="Ng V."/>
            <person name="Grigoriev I.V."/>
            <person name="Spatafora J.W."/>
            <person name="Barlow D."/>
            <person name="Biffinger J."/>
            <person name="Kelley-Loughnane N."/>
            <person name="Varaljay V.A."/>
            <person name="Crookes-Goodson W.J."/>
        </authorList>
    </citation>
    <scope>NUCLEOTIDE SEQUENCE</scope>
    <source>
        <strain evidence="2">5307AH</strain>
    </source>
</reference>
<keyword evidence="3" id="KW-1185">Reference proteome</keyword>
<evidence type="ECO:0000313" key="2">
    <source>
        <dbReference type="EMBL" id="KAK1921073.1"/>
    </source>
</evidence>
<accession>A0AAD9FN87</accession>
<protein>
    <submittedName>
        <fullName evidence="2">Uncharacterized protein</fullName>
    </submittedName>
</protein>
<proteinExistence type="predicted"/>